<dbReference type="PANTHER" id="PTHR47997">
    <property type="entry name" value="MYB DOMAIN PROTEIN 55"/>
    <property type="match status" value="1"/>
</dbReference>
<dbReference type="Gene3D" id="1.10.10.60">
    <property type="entry name" value="Homeodomain-like"/>
    <property type="match status" value="2"/>
</dbReference>
<dbReference type="PROSITE" id="PS50090">
    <property type="entry name" value="MYB_LIKE"/>
    <property type="match status" value="1"/>
</dbReference>
<evidence type="ECO:0000259" key="9">
    <source>
        <dbReference type="PROSITE" id="PS50090"/>
    </source>
</evidence>
<name>A0A8X8XFQ5_SALSN</name>
<keyword evidence="3" id="KW-0805">Transcription regulation</keyword>
<feature type="signal peptide" evidence="8">
    <location>
        <begin position="1"/>
        <end position="16"/>
    </location>
</feature>
<dbReference type="InterPro" id="IPR017930">
    <property type="entry name" value="Myb_dom"/>
</dbReference>
<keyword evidence="6" id="KW-0539">Nucleus</keyword>
<keyword evidence="8" id="KW-0732">Signal</keyword>
<dbReference type="GO" id="GO:0003677">
    <property type="term" value="F:DNA binding"/>
    <property type="evidence" value="ECO:0007669"/>
    <property type="project" value="UniProtKB-KW"/>
</dbReference>
<evidence type="ECO:0000256" key="5">
    <source>
        <dbReference type="ARBA" id="ARBA00023163"/>
    </source>
</evidence>
<dbReference type="Proteomes" id="UP000298416">
    <property type="component" value="Unassembled WGS sequence"/>
</dbReference>
<comment type="caution">
    <text evidence="11">The sequence shown here is derived from an EMBL/GenBank/DDBJ whole genome shotgun (WGS) entry which is preliminary data.</text>
</comment>
<accession>A0A8X8XFQ5</accession>
<keyword evidence="12" id="KW-1185">Reference proteome</keyword>
<dbReference type="SUPFAM" id="SSF46689">
    <property type="entry name" value="Homeodomain-like"/>
    <property type="match status" value="1"/>
</dbReference>
<sequence length="301" mass="33368">MALGEISLFLQGFVELLVLISKDVGDVAEPHLLQNDAMFAVYLIFLQPLCPNFSFSQLRRCVVTGLLRCGKSCRLRWTNYLRPDIKRGPFSAEEENTIIQLHGELGNKWAIIASHLPGRTDNDVKNFWNSHLRKRFDSKALDQPSSSSKSVDTKSGSPNCHKAQWEGGRVEAESRLSIPLNNSKGDYFLCLWNSKVGESFRNMHEGGDGCGGAASLRSTSQSSSSLTIVDSTNVIEPCKTSSPVEMKVELWDCKKETEDIAAFSDTSKPYEVDDSSDAMLKLLLDFPVGGNDMEFLEAPSF</sequence>
<evidence type="ECO:0000256" key="6">
    <source>
        <dbReference type="ARBA" id="ARBA00023242"/>
    </source>
</evidence>
<dbReference type="InterPro" id="IPR009057">
    <property type="entry name" value="Homeodomain-like_sf"/>
</dbReference>
<feature type="compositionally biased region" description="Low complexity" evidence="7">
    <location>
        <begin position="145"/>
        <end position="157"/>
    </location>
</feature>
<evidence type="ECO:0000256" key="2">
    <source>
        <dbReference type="ARBA" id="ARBA00022737"/>
    </source>
</evidence>
<evidence type="ECO:0000259" key="10">
    <source>
        <dbReference type="PROSITE" id="PS51294"/>
    </source>
</evidence>
<evidence type="ECO:0000256" key="1">
    <source>
        <dbReference type="ARBA" id="ARBA00004123"/>
    </source>
</evidence>
<evidence type="ECO:0000313" key="12">
    <source>
        <dbReference type="Proteomes" id="UP000298416"/>
    </source>
</evidence>
<keyword evidence="4" id="KW-0238">DNA-binding</keyword>
<dbReference type="SMART" id="SM00717">
    <property type="entry name" value="SANT"/>
    <property type="match status" value="1"/>
</dbReference>
<evidence type="ECO:0000313" key="11">
    <source>
        <dbReference type="EMBL" id="KAG6411335.1"/>
    </source>
</evidence>
<dbReference type="CDD" id="cd00167">
    <property type="entry name" value="SANT"/>
    <property type="match status" value="1"/>
</dbReference>
<dbReference type="GO" id="GO:0005634">
    <property type="term" value="C:nucleus"/>
    <property type="evidence" value="ECO:0007669"/>
    <property type="project" value="UniProtKB-SubCell"/>
</dbReference>
<feature type="domain" description="Myb-like" evidence="9">
    <location>
        <begin position="82"/>
        <end position="132"/>
    </location>
</feature>
<gene>
    <name evidence="11" type="ORF">SASPL_129415</name>
</gene>
<keyword evidence="2" id="KW-0677">Repeat</keyword>
<dbReference type="InterPro" id="IPR001005">
    <property type="entry name" value="SANT/Myb"/>
</dbReference>
<dbReference type="InterPro" id="IPR051953">
    <property type="entry name" value="Plant_SW-associated_TFs"/>
</dbReference>
<dbReference type="AlphaFoldDB" id="A0A8X8XFQ5"/>
<dbReference type="Pfam" id="PF00249">
    <property type="entry name" value="Myb_DNA-binding"/>
    <property type="match status" value="1"/>
</dbReference>
<dbReference type="EMBL" id="PNBA02000010">
    <property type="protein sequence ID" value="KAG6411335.1"/>
    <property type="molecule type" value="Genomic_DNA"/>
</dbReference>
<dbReference type="PROSITE" id="PS51294">
    <property type="entry name" value="HTH_MYB"/>
    <property type="match status" value="1"/>
</dbReference>
<comment type="subcellular location">
    <subcellularLocation>
        <location evidence="1">Nucleus</location>
    </subcellularLocation>
</comment>
<feature type="chain" id="PRO_5036454714" description="Myb proto-oncogene protein, plant" evidence="8">
    <location>
        <begin position="17"/>
        <end position="301"/>
    </location>
</feature>
<dbReference type="PANTHER" id="PTHR47997:SF75">
    <property type="entry name" value="MYB DOMAIN PROTEIN 55"/>
    <property type="match status" value="1"/>
</dbReference>
<feature type="region of interest" description="Disordered" evidence="7">
    <location>
        <begin position="139"/>
        <end position="166"/>
    </location>
</feature>
<evidence type="ECO:0000256" key="4">
    <source>
        <dbReference type="ARBA" id="ARBA00023125"/>
    </source>
</evidence>
<reference evidence="11" key="1">
    <citation type="submission" date="2018-01" db="EMBL/GenBank/DDBJ databases">
        <authorList>
            <person name="Mao J.F."/>
        </authorList>
    </citation>
    <scope>NUCLEOTIDE SEQUENCE</scope>
    <source>
        <strain evidence="11">Huo1</strain>
        <tissue evidence="11">Leaf</tissue>
    </source>
</reference>
<protein>
    <recommendedName>
        <fullName evidence="13">Myb proto-oncogene protein, plant</fullName>
    </recommendedName>
</protein>
<reference evidence="11" key="2">
    <citation type="submission" date="2020-08" db="EMBL/GenBank/DDBJ databases">
        <title>Plant Genome Project.</title>
        <authorList>
            <person name="Zhang R.-G."/>
        </authorList>
    </citation>
    <scope>NUCLEOTIDE SEQUENCE</scope>
    <source>
        <strain evidence="11">Huo1</strain>
        <tissue evidence="11">Leaf</tissue>
    </source>
</reference>
<feature type="domain" description="HTH myb-type" evidence="10">
    <location>
        <begin position="82"/>
        <end position="136"/>
    </location>
</feature>
<evidence type="ECO:0000256" key="7">
    <source>
        <dbReference type="SAM" id="MobiDB-lite"/>
    </source>
</evidence>
<evidence type="ECO:0000256" key="8">
    <source>
        <dbReference type="SAM" id="SignalP"/>
    </source>
</evidence>
<keyword evidence="5" id="KW-0804">Transcription</keyword>
<evidence type="ECO:0000256" key="3">
    <source>
        <dbReference type="ARBA" id="ARBA00023015"/>
    </source>
</evidence>
<organism evidence="11">
    <name type="scientific">Salvia splendens</name>
    <name type="common">Scarlet sage</name>
    <dbReference type="NCBI Taxonomy" id="180675"/>
    <lineage>
        <taxon>Eukaryota</taxon>
        <taxon>Viridiplantae</taxon>
        <taxon>Streptophyta</taxon>
        <taxon>Embryophyta</taxon>
        <taxon>Tracheophyta</taxon>
        <taxon>Spermatophyta</taxon>
        <taxon>Magnoliopsida</taxon>
        <taxon>eudicotyledons</taxon>
        <taxon>Gunneridae</taxon>
        <taxon>Pentapetalae</taxon>
        <taxon>asterids</taxon>
        <taxon>lamiids</taxon>
        <taxon>Lamiales</taxon>
        <taxon>Lamiaceae</taxon>
        <taxon>Nepetoideae</taxon>
        <taxon>Mentheae</taxon>
        <taxon>Salviinae</taxon>
        <taxon>Salvia</taxon>
        <taxon>Salvia subgen. Calosphace</taxon>
        <taxon>core Calosphace</taxon>
    </lineage>
</organism>
<evidence type="ECO:0008006" key="13">
    <source>
        <dbReference type="Google" id="ProtNLM"/>
    </source>
</evidence>
<proteinExistence type="predicted"/>